<dbReference type="EMBL" id="CAACVI010000023">
    <property type="protein sequence ID" value="VEN74079.1"/>
    <property type="molecule type" value="Genomic_DNA"/>
</dbReference>
<dbReference type="InterPro" id="IPR010985">
    <property type="entry name" value="Ribbon_hlx_hlx"/>
</dbReference>
<sequence>MRAMTVKNVPDDLYLAIASLAKRNNRSMRRQVFEILDRARILSHESPTQRAGGI</sequence>
<dbReference type="Pfam" id="PF22513">
    <property type="entry name" value="FitA-like_RHH"/>
    <property type="match status" value="1"/>
</dbReference>
<evidence type="ECO:0000259" key="1">
    <source>
        <dbReference type="Pfam" id="PF22513"/>
    </source>
</evidence>
<gene>
    <name evidence="2" type="ORF">EPICR_30009</name>
</gene>
<accession>A0A484HFN7</accession>
<reference evidence="2" key="1">
    <citation type="submission" date="2019-01" db="EMBL/GenBank/DDBJ databases">
        <authorList>
            <consortium name="Genoscope - CEA"/>
            <person name="William W."/>
        </authorList>
    </citation>
    <scope>NUCLEOTIDE SEQUENCE</scope>
    <source>
        <strain evidence="2">CR-1</strain>
    </source>
</reference>
<evidence type="ECO:0000313" key="2">
    <source>
        <dbReference type="EMBL" id="VEN74079.1"/>
    </source>
</evidence>
<dbReference type="SUPFAM" id="SSF47598">
    <property type="entry name" value="Ribbon-helix-helix"/>
    <property type="match status" value="1"/>
</dbReference>
<organism evidence="2">
    <name type="scientific">uncultured Desulfobacteraceae bacterium</name>
    <dbReference type="NCBI Taxonomy" id="218296"/>
    <lineage>
        <taxon>Bacteria</taxon>
        <taxon>Pseudomonadati</taxon>
        <taxon>Thermodesulfobacteriota</taxon>
        <taxon>Desulfobacteria</taxon>
        <taxon>Desulfobacterales</taxon>
        <taxon>Desulfobacteraceae</taxon>
        <taxon>environmental samples</taxon>
    </lineage>
</organism>
<proteinExistence type="predicted"/>
<dbReference type="AlphaFoldDB" id="A0A484HFN7"/>
<dbReference type="InterPro" id="IPR053853">
    <property type="entry name" value="FitA-like_RHH"/>
</dbReference>
<feature type="domain" description="Antitoxin FitA-like ribbon-helix-helix" evidence="1">
    <location>
        <begin position="3"/>
        <end position="39"/>
    </location>
</feature>
<name>A0A484HFN7_9BACT</name>
<protein>
    <recommendedName>
        <fullName evidence="1">Antitoxin FitA-like ribbon-helix-helix domain-containing protein</fullName>
    </recommendedName>
</protein>
<dbReference type="GO" id="GO:0006355">
    <property type="term" value="P:regulation of DNA-templated transcription"/>
    <property type="evidence" value="ECO:0007669"/>
    <property type="project" value="InterPro"/>
</dbReference>